<protein>
    <submittedName>
        <fullName evidence="1">Uncharacterized protein</fullName>
    </submittedName>
</protein>
<sequence>MNEENERSVLVNISKPRVYSKVPLYTSKKTIRLKDKTLRKPSEASLTKYTLYSTKPLPVRTIKKEELLIPYKLFNKKQDKKNHELRLTINIYEKYKIAYTELRSRLNVDDPEDDIYTVTDIDKDFYRSIEVHRLSRYAPLFKSIKSLFDQYLTLRQNIGYINDYIINIEVLQRKEREIYDRSVKKYMEQLKYLDEFISLDYKKSIACLNECDKLASQVNKKETELQNLATQRFTIVSRLIGLDYFYGLQQKYGRFLYYLSPPSWRSKHRDFARSVEIEARGFDFSCSSEEDTFNVIFEKMKNECCSGLIKPVIYFKKPSDLIDVFDGIEKQQLYHFSHLTQVEPHTKTLRKSINSLKENIVQETAAVNNIIKFFKTSLQFYNDRGFQLEAKFFKILHGIFYQTTAVADVLKLKLHLEFGYERVFSEKPFKIDTMTTAKALEKMYFDFAKKLDDIQNDKVKSAIVQYMDMERNKIKRAKIATRELLLFKRLQRDLLRAHAFIVKETADNKEQKVDKSSVKRKQSTRYYSKAKIDGGNQKELTEAEREYLALFTDWTENDDPTDYLQSFSISRERNSNT</sequence>
<evidence type="ECO:0000313" key="2">
    <source>
        <dbReference type="Proteomes" id="UP000824533"/>
    </source>
</evidence>
<dbReference type="Proteomes" id="UP000824533">
    <property type="component" value="Linkage Group LG10"/>
</dbReference>
<name>A0ACC1D3G9_9NEOP</name>
<keyword evidence="2" id="KW-1185">Reference proteome</keyword>
<dbReference type="EMBL" id="CM034396">
    <property type="protein sequence ID" value="KAJ0178382.1"/>
    <property type="molecule type" value="Genomic_DNA"/>
</dbReference>
<reference evidence="1 2" key="1">
    <citation type="journal article" date="2021" name="Front. Genet.">
        <title>Chromosome-Level Genome Assembly Reveals Significant Gene Expansion in the Toll and IMD Signaling Pathways of Dendrolimus kikuchii.</title>
        <authorList>
            <person name="Zhou J."/>
            <person name="Wu P."/>
            <person name="Xiong Z."/>
            <person name="Liu N."/>
            <person name="Zhao N."/>
            <person name="Ji M."/>
            <person name="Qiu Y."/>
            <person name="Yang B."/>
        </authorList>
    </citation>
    <scope>NUCLEOTIDE SEQUENCE [LARGE SCALE GENOMIC DNA]</scope>
    <source>
        <strain evidence="1">Ann1</strain>
    </source>
</reference>
<comment type="caution">
    <text evidence="1">The sequence shown here is derived from an EMBL/GenBank/DDBJ whole genome shotgun (WGS) entry which is preliminary data.</text>
</comment>
<evidence type="ECO:0000313" key="1">
    <source>
        <dbReference type="EMBL" id="KAJ0178382.1"/>
    </source>
</evidence>
<accession>A0ACC1D3G9</accession>
<organism evidence="1 2">
    <name type="scientific">Dendrolimus kikuchii</name>
    <dbReference type="NCBI Taxonomy" id="765133"/>
    <lineage>
        <taxon>Eukaryota</taxon>
        <taxon>Metazoa</taxon>
        <taxon>Ecdysozoa</taxon>
        <taxon>Arthropoda</taxon>
        <taxon>Hexapoda</taxon>
        <taxon>Insecta</taxon>
        <taxon>Pterygota</taxon>
        <taxon>Neoptera</taxon>
        <taxon>Endopterygota</taxon>
        <taxon>Lepidoptera</taxon>
        <taxon>Glossata</taxon>
        <taxon>Ditrysia</taxon>
        <taxon>Bombycoidea</taxon>
        <taxon>Lasiocampidae</taxon>
        <taxon>Dendrolimus</taxon>
    </lineage>
</organism>
<proteinExistence type="predicted"/>
<gene>
    <name evidence="1" type="ORF">K1T71_006205</name>
</gene>